<dbReference type="Gramene" id="mRNA:HanXRQr2_Chr05g0233061">
    <property type="protein sequence ID" value="CDS:HanXRQr2_Chr05g0233061.1"/>
    <property type="gene ID" value="HanXRQr2_Chr05g0233061"/>
</dbReference>
<proteinExistence type="predicted"/>
<protein>
    <submittedName>
        <fullName evidence="1">Uncharacterized protein</fullName>
    </submittedName>
</protein>
<accession>A0A9K3J3X8</accession>
<reference evidence="1" key="1">
    <citation type="journal article" date="2017" name="Nature">
        <title>The sunflower genome provides insights into oil metabolism, flowering and Asterid evolution.</title>
        <authorList>
            <person name="Badouin H."/>
            <person name="Gouzy J."/>
            <person name="Grassa C.J."/>
            <person name="Murat F."/>
            <person name="Staton S.E."/>
            <person name="Cottret L."/>
            <person name="Lelandais-Briere C."/>
            <person name="Owens G.L."/>
            <person name="Carrere S."/>
            <person name="Mayjonade B."/>
            <person name="Legrand L."/>
            <person name="Gill N."/>
            <person name="Kane N.C."/>
            <person name="Bowers J.E."/>
            <person name="Hubner S."/>
            <person name="Bellec A."/>
            <person name="Berard A."/>
            <person name="Berges H."/>
            <person name="Blanchet N."/>
            <person name="Boniface M.C."/>
            <person name="Brunel D."/>
            <person name="Catrice O."/>
            <person name="Chaidir N."/>
            <person name="Claudel C."/>
            <person name="Donnadieu C."/>
            <person name="Faraut T."/>
            <person name="Fievet G."/>
            <person name="Helmstetter N."/>
            <person name="King M."/>
            <person name="Knapp S.J."/>
            <person name="Lai Z."/>
            <person name="Le Paslier M.C."/>
            <person name="Lippi Y."/>
            <person name="Lorenzon L."/>
            <person name="Mandel J.R."/>
            <person name="Marage G."/>
            <person name="Marchand G."/>
            <person name="Marquand E."/>
            <person name="Bret-Mestries E."/>
            <person name="Morien E."/>
            <person name="Nambeesan S."/>
            <person name="Nguyen T."/>
            <person name="Pegot-Espagnet P."/>
            <person name="Pouilly N."/>
            <person name="Raftis F."/>
            <person name="Sallet E."/>
            <person name="Schiex T."/>
            <person name="Thomas J."/>
            <person name="Vandecasteele C."/>
            <person name="Vares D."/>
            <person name="Vear F."/>
            <person name="Vautrin S."/>
            <person name="Crespi M."/>
            <person name="Mangin B."/>
            <person name="Burke J.M."/>
            <person name="Salse J."/>
            <person name="Munos S."/>
            <person name="Vincourt P."/>
            <person name="Rieseberg L.H."/>
            <person name="Langlade N.B."/>
        </authorList>
    </citation>
    <scope>NUCLEOTIDE SEQUENCE</scope>
    <source>
        <tissue evidence="1">Leaves</tissue>
    </source>
</reference>
<gene>
    <name evidence="1" type="ORF">HanXRQr2_Chr05g0233061</name>
</gene>
<dbReference type="AlphaFoldDB" id="A0A9K3J3X8"/>
<evidence type="ECO:0000313" key="1">
    <source>
        <dbReference type="EMBL" id="KAF5807385.1"/>
    </source>
</evidence>
<comment type="caution">
    <text evidence="1">The sequence shown here is derived from an EMBL/GenBank/DDBJ whole genome shotgun (WGS) entry which is preliminary data.</text>
</comment>
<dbReference type="Proteomes" id="UP000215914">
    <property type="component" value="Unassembled WGS sequence"/>
</dbReference>
<keyword evidence="2" id="KW-1185">Reference proteome</keyword>
<sequence>MLSQIDPGLAFDPMCKDHECFPSYARSHRNLDSQWRCGSWFRRFQQQFRVSGCGSSAWMVLGM</sequence>
<reference evidence="1" key="2">
    <citation type="submission" date="2020-06" db="EMBL/GenBank/DDBJ databases">
        <title>Helianthus annuus Genome sequencing and assembly Release 2.</title>
        <authorList>
            <person name="Gouzy J."/>
            <person name="Langlade N."/>
            <person name="Munos S."/>
        </authorList>
    </citation>
    <scope>NUCLEOTIDE SEQUENCE</scope>
    <source>
        <tissue evidence="1">Leaves</tissue>
    </source>
</reference>
<evidence type="ECO:0000313" key="2">
    <source>
        <dbReference type="Proteomes" id="UP000215914"/>
    </source>
</evidence>
<name>A0A9K3J3X8_HELAN</name>
<organism evidence="1 2">
    <name type="scientific">Helianthus annuus</name>
    <name type="common">Common sunflower</name>
    <dbReference type="NCBI Taxonomy" id="4232"/>
    <lineage>
        <taxon>Eukaryota</taxon>
        <taxon>Viridiplantae</taxon>
        <taxon>Streptophyta</taxon>
        <taxon>Embryophyta</taxon>
        <taxon>Tracheophyta</taxon>
        <taxon>Spermatophyta</taxon>
        <taxon>Magnoliopsida</taxon>
        <taxon>eudicotyledons</taxon>
        <taxon>Gunneridae</taxon>
        <taxon>Pentapetalae</taxon>
        <taxon>asterids</taxon>
        <taxon>campanulids</taxon>
        <taxon>Asterales</taxon>
        <taxon>Asteraceae</taxon>
        <taxon>Asteroideae</taxon>
        <taxon>Heliantheae alliance</taxon>
        <taxon>Heliantheae</taxon>
        <taxon>Helianthus</taxon>
    </lineage>
</organism>
<dbReference type="EMBL" id="MNCJ02000320">
    <property type="protein sequence ID" value="KAF5807385.1"/>
    <property type="molecule type" value="Genomic_DNA"/>
</dbReference>